<protein>
    <submittedName>
        <fullName evidence="2">Uncharacterized protein</fullName>
    </submittedName>
</protein>
<keyword evidence="1" id="KW-0175">Coiled coil</keyword>
<dbReference type="OrthoDB" id="9992270at2759"/>
<proteinExistence type="predicted"/>
<reference evidence="2" key="1">
    <citation type="submission" date="2021-02" db="EMBL/GenBank/DDBJ databases">
        <authorList>
            <person name="Nowell W R."/>
        </authorList>
    </citation>
    <scope>NUCLEOTIDE SEQUENCE</scope>
</reference>
<evidence type="ECO:0000256" key="1">
    <source>
        <dbReference type="SAM" id="Coils"/>
    </source>
</evidence>
<sequence length="87" mass="10395">MFSTEKSKFTLILSVDIRLVITSSSYGFQVSVLYPWHYELQQEFNELQIQQDAKLRQYHELKMQTIKNIEENLTKLRLEKANEAKKN</sequence>
<feature type="coiled-coil region" evidence="1">
    <location>
        <begin position="59"/>
        <end position="86"/>
    </location>
</feature>
<comment type="caution">
    <text evidence="2">The sequence shown here is derived from an EMBL/GenBank/DDBJ whole genome shotgun (WGS) entry which is preliminary data.</text>
</comment>
<dbReference type="EMBL" id="CAJNOJ010000112">
    <property type="protein sequence ID" value="CAF1136097.1"/>
    <property type="molecule type" value="Genomic_DNA"/>
</dbReference>
<accession>A0A814RMS3</accession>
<gene>
    <name evidence="2" type="ORF">EDS130_LOCUS21827</name>
</gene>
<name>A0A814RMS3_ADIRI</name>
<dbReference type="AlphaFoldDB" id="A0A814RMS3"/>
<evidence type="ECO:0000313" key="2">
    <source>
        <dbReference type="EMBL" id="CAF1136097.1"/>
    </source>
</evidence>
<evidence type="ECO:0000313" key="3">
    <source>
        <dbReference type="Proteomes" id="UP000663852"/>
    </source>
</evidence>
<organism evidence="2 3">
    <name type="scientific">Adineta ricciae</name>
    <name type="common">Rotifer</name>
    <dbReference type="NCBI Taxonomy" id="249248"/>
    <lineage>
        <taxon>Eukaryota</taxon>
        <taxon>Metazoa</taxon>
        <taxon>Spiralia</taxon>
        <taxon>Gnathifera</taxon>
        <taxon>Rotifera</taxon>
        <taxon>Eurotatoria</taxon>
        <taxon>Bdelloidea</taxon>
        <taxon>Adinetida</taxon>
        <taxon>Adinetidae</taxon>
        <taxon>Adineta</taxon>
    </lineage>
</organism>
<dbReference type="Proteomes" id="UP000663852">
    <property type="component" value="Unassembled WGS sequence"/>
</dbReference>